<accession>A0A7I7TAX1</accession>
<gene>
    <name evidence="1" type="ORF">MHEL_44610</name>
</gene>
<keyword evidence="2" id="KW-1185">Reference proteome</keyword>
<organism evidence="1 2">
    <name type="scientific">Mycolicibacterium helvum</name>
    <dbReference type="NCBI Taxonomy" id="1534349"/>
    <lineage>
        <taxon>Bacteria</taxon>
        <taxon>Bacillati</taxon>
        <taxon>Actinomycetota</taxon>
        <taxon>Actinomycetes</taxon>
        <taxon>Mycobacteriales</taxon>
        <taxon>Mycobacteriaceae</taxon>
        <taxon>Mycolicibacterium</taxon>
    </lineage>
</organism>
<protein>
    <submittedName>
        <fullName evidence="1">Uncharacterized protein</fullName>
    </submittedName>
</protein>
<dbReference type="EMBL" id="AP022596">
    <property type="protein sequence ID" value="BBY66218.1"/>
    <property type="molecule type" value="Genomic_DNA"/>
</dbReference>
<evidence type="ECO:0000313" key="1">
    <source>
        <dbReference type="EMBL" id="BBY66218.1"/>
    </source>
</evidence>
<reference evidence="1 2" key="1">
    <citation type="journal article" date="2019" name="Emerg. Microbes Infect.">
        <title>Comprehensive subspecies identification of 175 nontuberculous mycobacteria species based on 7547 genomic profiles.</title>
        <authorList>
            <person name="Matsumoto Y."/>
            <person name="Kinjo T."/>
            <person name="Motooka D."/>
            <person name="Nabeya D."/>
            <person name="Jung N."/>
            <person name="Uechi K."/>
            <person name="Horii T."/>
            <person name="Iida T."/>
            <person name="Fujita J."/>
            <person name="Nakamura S."/>
        </authorList>
    </citation>
    <scope>NUCLEOTIDE SEQUENCE [LARGE SCALE GENOMIC DNA]</scope>
    <source>
        <strain evidence="1 2">JCM 30396</strain>
    </source>
</reference>
<dbReference type="Proteomes" id="UP000467148">
    <property type="component" value="Chromosome"/>
</dbReference>
<name>A0A7I7TAX1_9MYCO</name>
<evidence type="ECO:0000313" key="2">
    <source>
        <dbReference type="Proteomes" id="UP000467148"/>
    </source>
</evidence>
<dbReference type="KEGG" id="mhev:MHEL_44610"/>
<sequence length="87" mass="10140">MRVVAVPHEAFTSWPAQPAHPADRAQARLFEELLRQELDELEILAARTLAARTEHREIRQRQDIQRFNARINELRGLLTALDNRFSP</sequence>
<dbReference type="AlphaFoldDB" id="A0A7I7TAX1"/>
<proteinExistence type="predicted"/>